<dbReference type="InterPro" id="IPR047201">
    <property type="entry name" value="ERI-1_3'hExo-like"/>
</dbReference>
<dbReference type="EMBL" id="CAJNDS010002315">
    <property type="protein sequence ID" value="CAE7427501.1"/>
    <property type="molecule type" value="Genomic_DNA"/>
</dbReference>
<dbReference type="AlphaFoldDB" id="A0A812R8E5"/>
<dbReference type="PANTHER" id="PTHR23044">
    <property type="entry name" value="3'-5' EXONUCLEASE ERI1-RELATED"/>
    <property type="match status" value="1"/>
</dbReference>
<dbReference type="SUPFAM" id="SSF53098">
    <property type="entry name" value="Ribonuclease H-like"/>
    <property type="match status" value="1"/>
</dbReference>
<dbReference type="CDD" id="cd06133">
    <property type="entry name" value="ERI-1_3'hExo_like"/>
    <property type="match status" value="1"/>
</dbReference>
<dbReference type="Gene3D" id="3.30.420.10">
    <property type="entry name" value="Ribonuclease H-like superfamily/Ribonuclease H"/>
    <property type="match status" value="1"/>
</dbReference>
<dbReference type="Proteomes" id="UP000604046">
    <property type="component" value="Unassembled WGS sequence"/>
</dbReference>
<name>A0A812R8E5_9DINO</name>
<feature type="region of interest" description="Disordered" evidence="4">
    <location>
        <begin position="60"/>
        <end position="102"/>
    </location>
</feature>
<dbReference type="GO" id="GO:0003676">
    <property type="term" value="F:nucleic acid binding"/>
    <property type="evidence" value="ECO:0007669"/>
    <property type="project" value="InterPro"/>
</dbReference>
<dbReference type="InterPro" id="IPR012337">
    <property type="entry name" value="RNaseH-like_sf"/>
</dbReference>
<reference evidence="6" key="1">
    <citation type="submission" date="2021-02" db="EMBL/GenBank/DDBJ databases">
        <authorList>
            <person name="Dougan E. K."/>
            <person name="Rhodes N."/>
            <person name="Thang M."/>
            <person name="Chan C."/>
        </authorList>
    </citation>
    <scope>NUCLEOTIDE SEQUENCE</scope>
</reference>
<proteinExistence type="predicted"/>
<comment type="caution">
    <text evidence="6">The sequence shown here is derived from an EMBL/GenBank/DDBJ whole genome shotgun (WGS) entry which is preliminary data.</text>
</comment>
<gene>
    <name evidence="6" type="primary">Eri1</name>
    <name evidence="6" type="ORF">SNAT2548_LOCUS23243</name>
</gene>
<feature type="domain" description="Exonuclease" evidence="5">
    <location>
        <begin position="131"/>
        <end position="219"/>
    </location>
</feature>
<keyword evidence="2" id="KW-0378">Hydrolase</keyword>
<dbReference type="Pfam" id="PF00929">
    <property type="entry name" value="RNase_T"/>
    <property type="match status" value="1"/>
</dbReference>
<evidence type="ECO:0000256" key="1">
    <source>
        <dbReference type="ARBA" id="ARBA00022722"/>
    </source>
</evidence>
<keyword evidence="1" id="KW-0540">Nuclease</keyword>
<keyword evidence="3" id="KW-0269">Exonuclease</keyword>
<dbReference type="InterPro" id="IPR013520">
    <property type="entry name" value="Ribonucl_H"/>
</dbReference>
<organism evidence="6 7">
    <name type="scientific">Symbiodinium natans</name>
    <dbReference type="NCBI Taxonomy" id="878477"/>
    <lineage>
        <taxon>Eukaryota</taxon>
        <taxon>Sar</taxon>
        <taxon>Alveolata</taxon>
        <taxon>Dinophyceae</taxon>
        <taxon>Suessiales</taxon>
        <taxon>Symbiodiniaceae</taxon>
        <taxon>Symbiodinium</taxon>
    </lineage>
</organism>
<evidence type="ECO:0000256" key="4">
    <source>
        <dbReference type="SAM" id="MobiDB-lite"/>
    </source>
</evidence>
<dbReference type="GO" id="GO:0000175">
    <property type="term" value="F:3'-5'-RNA exonuclease activity"/>
    <property type="evidence" value="ECO:0007669"/>
    <property type="project" value="InterPro"/>
</dbReference>
<protein>
    <submittedName>
        <fullName evidence="6">Eri1 protein</fullName>
    </submittedName>
</protein>
<evidence type="ECO:0000256" key="2">
    <source>
        <dbReference type="ARBA" id="ARBA00022801"/>
    </source>
</evidence>
<dbReference type="InterPro" id="IPR036397">
    <property type="entry name" value="RNaseH_sf"/>
</dbReference>
<dbReference type="OrthoDB" id="438618at2759"/>
<evidence type="ECO:0000313" key="7">
    <source>
        <dbReference type="Proteomes" id="UP000604046"/>
    </source>
</evidence>
<evidence type="ECO:0000256" key="3">
    <source>
        <dbReference type="ARBA" id="ARBA00022839"/>
    </source>
</evidence>
<evidence type="ECO:0000313" key="6">
    <source>
        <dbReference type="EMBL" id="CAE7427501.1"/>
    </source>
</evidence>
<sequence>MALVVDLCAEEEAADEVPEEWVRRVGEICPCAPREAVLASLRETRDVACAVNQLLDSLSPVPRKRPRVETASPGQRGQEPLAETGAKTTHDSPAGKALPGWGSLRAPTARDMKIRRGPGSPLQPKPFEYLVVLDFEWTADNRRPVKPISEITQFPSVLVRLAGHKSTVIDEFNAYVRPTLNPILPQFSIDLTGITQDTVDKAAPLEEVLPQYLEWLRSHGLVSEDGRRQGHWAICTWTDADIGAQLVRELSFKDQRLNWHGIPCDHAGFHEPCSGSERKRGSENRVGALMLGQRMQKLWINPWWTRPTLARQWRSALTLNAAQFAHILEASPTPTEAAYMDDPLAKMTVAQRGRIFQRVSLHALAAMRPKSKFSKAPAGLCLNGQRRNRHQSEHDLKCDGRNVECKGTTMRWDTFSQRWDAMWLGIKFHQKVGSIDDLVLSLHSPGRVDVLLHDLTSYVSHHGVRTRSRGHSVCVNAGQGLVDPAQACENIRRKLLSAGASLQMATWDTHSALVAEFIHEESKSEAAEMFTICYRDVPLSQKTPTSRALCLQRLAFEVDHYLHPRSSLQYGFGKADLVGVKVLMRRGPARARADWLRDNVRVEFKSSKLSWNRANSCWLVCFAGIKYAHASEGGSAAYDDLLLGIYSPLGLHLLRYAGNVGLSTQGVGTTIEGYHRIVVQGPSREEDIAAALQVILGKLKAGGCEALAMIRW</sequence>
<evidence type="ECO:0000259" key="5">
    <source>
        <dbReference type="Pfam" id="PF00929"/>
    </source>
</evidence>
<keyword evidence="7" id="KW-1185">Reference proteome</keyword>
<dbReference type="PANTHER" id="PTHR23044:SF61">
    <property type="entry name" value="3'-5' EXORIBONUCLEASE 1-RELATED"/>
    <property type="match status" value="1"/>
</dbReference>
<accession>A0A812R8E5</accession>
<dbReference type="InterPro" id="IPR051274">
    <property type="entry name" value="3-5_Exoribonuclease"/>
</dbReference>